<dbReference type="Proteomes" id="UP000435649">
    <property type="component" value="Unassembled WGS sequence"/>
</dbReference>
<keyword evidence="2" id="KW-1185">Reference proteome</keyword>
<organism evidence="1 2">
    <name type="scientific">Victivallis lenta</name>
    <dbReference type="NCBI Taxonomy" id="2606640"/>
    <lineage>
        <taxon>Bacteria</taxon>
        <taxon>Pseudomonadati</taxon>
        <taxon>Lentisphaerota</taxon>
        <taxon>Lentisphaeria</taxon>
        <taxon>Victivallales</taxon>
        <taxon>Victivallaceae</taxon>
        <taxon>Victivallis</taxon>
    </lineage>
</organism>
<reference evidence="1 2" key="1">
    <citation type="submission" date="2019-08" db="EMBL/GenBank/DDBJ databases">
        <title>In-depth cultivation of the pig gut microbiome towards novel bacterial diversity and tailored functional studies.</title>
        <authorList>
            <person name="Wylensek D."/>
            <person name="Hitch T.C.A."/>
            <person name="Clavel T."/>
        </authorList>
    </citation>
    <scope>NUCLEOTIDE SEQUENCE [LARGE SCALE GENOMIC DNA]</scope>
    <source>
        <strain evidence="1 2">BBE-744-WT-12</strain>
    </source>
</reference>
<accession>A0A844G1V1</accession>
<gene>
    <name evidence="1" type="ORF">FYJ85_07415</name>
</gene>
<proteinExistence type="predicted"/>
<dbReference type="AlphaFoldDB" id="A0A844G1V1"/>
<protein>
    <submittedName>
        <fullName evidence="1">Uncharacterized protein</fullName>
    </submittedName>
</protein>
<evidence type="ECO:0000313" key="1">
    <source>
        <dbReference type="EMBL" id="MST96875.1"/>
    </source>
</evidence>
<comment type="caution">
    <text evidence="1">The sequence shown here is derived from an EMBL/GenBank/DDBJ whole genome shotgun (WGS) entry which is preliminary data.</text>
</comment>
<name>A0A844G1V1_9BACT</name>
<dbReference type="EMBL" id="VUNS01000006">
    <property type="protein sequence ID" value="MST96875.1"/>
    <property type="molecule type" value="Genomic_DNA"/>
</dbReference>
<sequence length="146" mass="16498">MKRRLICCAAFLLLGAGAFCAGWFFREVSAFLEVEREASYAEARRLLLRCRLEIPGDLRALNVFSYDAGPDTACWFSCRIAPDEYEQLSKLWEVKAAAGKLPSPGEPPRPLVWWNPPEKLEETGTGRLWIGYDRASGVLYGYVFTI</sequence>
<evidence type="ECO:0000313" key="2">
    <source>
        <dbReference type="Proteomes" id="UP000435649"/>
    </source>
</evidence>
<dbReference type="RefSeq" id="WP_154417657.1">
    <property type="nucleotide sequence ID" value="NZ_VUNS01000006.1"/>
</dbReference>